<dbReference type="GO" id="GO:0006508">
    <property type="term" value="P:proteolysis"/>
    <property type="evidence" value="ECO:0007669"/>
    <property type="project" value="InterPro"/>
</dbReference>
<feature type="non-terminal residue" evidence="2">
    <location>
        <position position="1"/>
    </location>
</feature>
<dbReference type="InterPro" id="IPR009003">
    <property type="entry name" value="Peptidase_S1_PA"/>
</dbReference>
<dbReference type="AlphaFoldDB" id="W6MNN9"/>
<dbReference type="GO" id="GO:0004252">
    <property type="term" value="F:serine-type endopeptidase activity"/>
    <property type="evidence" value="ECO:0007669"/>
    <property type="project" value="InterPro"/>
</dbReference>
<reference evidence="2" key="1">
    <citation type="submission" date="2013-06" db="EMBL/GenBank/DDBJ databases">
        <authorList>
            <person name="Groh K."/>
        </authorList>
    </citation>
    <scope>NUCLEOTIDE SEQUENCE</scope>
    <source>
        <tissue evidence="2">Antennules</tissue>
    </source>
</reference>
<dbReference type="Pfam" id="PF00089">
    <property type="entry name" value="Trypsin"/>
    <property type="match status" value="1"/>
</dbReference>
<evidence type="ECO:0000313" key="2">
    <source>
        <dbReference type="EMBL" id="CDK12486.1"/>
    </source>
</evidence>
<evidence type="ECO:0000259" key="1">
    <source>
        <dbReference type="Pfam" id="PF00089"/>
    </source>
</evidence>
<proteinExistence type="predicted"/>
<accession>W6MNN9</accession>
<dbReference type="InterPro" id="IPR043504">
    <property type="entry name" value="Peptidase_S1_PA_chymotrypsin"/>
</dbReference>
<dbReference type="Gene3D" id="2.40.10.10">
    <property type="entry name" value="Trypsin-like serine proteases"/>
    <property type="match status" value="1"/>
</dbReference>
<sequence>FQFHINAICLPSPGQQFYGVTRCFSTGWGKDAFDGGVYQAILKKVDLPVVDRPKSASWSAPSTVSTR</sequence>
<name>W6MNN9_PAGBR</name>
<organism evidence="2">
    <name type="scientific">Pagurus bernhardus</name>
    <name type="common">Common hermit crab</name>
    <name type="synonym">Eupagurus bernhardus</name>
    <dbReference type="NCBI Taxonomy" id="174397"/>
    <lineage>
        <taxon>Eukaryota</taxon>
        <taxon>Metazoa</taxon>
        <taxon>Ecdysozoa</taxon>
        <taxon>Arthropoda</taxon>
        <taxon>Crustacea</taxon>
        <taxon>Multicrustacea</taxon>
        <taxon>Malacostraca</taxon>
        <taxon>Eumalacostraca</taxon>
        <taxon>Eucarida</taxon>
        <taxon>Decapoda</taxon>
        <taxon>Pleocyemata</taxon>
        <taxon>Anomura</taxon>
        <taxon>Paguroidea</taxon>
        <taxon>Paguridae</taxon>
        <taxon>Pagurus</taxon>
    </lineage>
</organism>
<dbReference type="InterPro" id="IPR001254">
    <property type="entry name" value="Trypsin_dom"/>
</dbReference>
<reference evidence="2" key="2">
    <citation type="submission" date="2014-02" db="EMBL/GenBank/DDBJ databases">
        <title>The hermit crab's nose antennal transcriptomics.</title>
        <authorList>
            <person name="Groh K.C."/>
            <person name="Vogel H."/>
            <person name="Stensmyr M.C."/>
            <person name="Grosse-Wilde E."/>
            <person name="Hansson B.S."/>
        </authorList>
    </citation>
    <scope>NUCLEOTIDE SEQUENCE</scope>
    <source>
        <tissue evidence="2">Antennules</tissue>
    </source>
</reference>
<dbReference type="SUPFAM" id="SSF50494">
    <property type="entry name" value="Trypsin-like serine proteases"/>
    <property type="match status" value="1"/>
</dbReference>
<feature type="domain" description="Peptidase S1" evidence="1">
    <location>
        <begin position="3"/>
        <end position="58"/>
    </location>
</feature>
<dbReference type="EMBL" id="HABX01000042">
    <property type="protein sequence ID" value="CDK12486.1"/>
    <property type="molecule type" value="Transcribed_RNA"/>
</dbReference>
<protein>
    <submittedName>
        <fullName evidence="2">Prophenoloxidase-activating-factor4 protein</fullName>
    </submittedName>
</protein>